<evidence type="ECO:0000313" key="3">
    <source>
        <dbReference type="EMBL" id="NJB72573.1"/>
    </source>
</evidence>
<accession>A0A846R2C2</accession>
<dbReference type="EMBL" id="JAATJJ010000002">
    <property type="protein sequence ID" value="NJB72573.1"/>
    <property type="molecule type" value="Genomic_DNA"/>
</dbReference>
<evidence type="ECO:0000313" key="4">
    <source>
        <dbReference type="Proteomes" id="UP000590442"/>
    </source>
</evidence>
<dbReference type="AlphaFoldDB" id="A0A846R2C2"/>
<sequence>MKNVKKLILSLCCLSILSFNLIGCKEVKDPKNEETPAQEEVAEVDPPKQIITNEEAKNLYDDYDRNVVPLLEGIEGAAKPAARFVEYDLDSIKQYIAYVEQEAALADSTEVKTLRFYFGKYKKSKKSGKNTVFIVPTTQFEGINYNQGFYIEVAADGTKTAMPISGSGKEKGMGSAGDTTTKKAYASMLPTPSKNPTYFAKQSLTMNRGTEGPPPNSDYQ</sequence>
<comment type="caution">
    <text evidence="3">The sequence shown here is derived from an EMBL/GenBank/DDBJ whole genome shotgun (WGS) entry which is preliminary data.</text>
</comment>
<gene>
    <name evidence="3" type="ORF">GGR42_003064</name>
</gene>
<keyword evidence="4" id="KW-1185">Reference proteome</keyword>
<feature type="signal peptide" evidence="2">
    <location>
        <begin position="1"/>
        <end position="24"/>
    </location>
</feature>
<evidence type="ECO:0000256" key="2">
    <source>
        <dbReference type="SAM" id="SignalP"/>
    </source>
</evidence>
<keyword evidence="2" id="KW-0732">Signal</keyword>
<reference evidence="3 4" key="1">
    <citation type="submission" date="2020-03" db="EMBL/GenBank/DDBJ databases">
        <title>Genomic Encyclopedia of Type Strains, Phase IV (KMG-IV): sequencing the most valuable type-strain genomes for metagenomic binning, comparative biology and taxonomic classification.</title>
        <authorList>
            <person name="Goeker M."/>
        </authorList>
    </citation>
    <scope>NUCLEOTIDE SEQUENCE [LARGE SCALE GENOMIC DNA]</scope>
    <source>
        <strain evidence="3 4">DSM 29762</strain>
    </source>
</reference>
<feature type="region of interest" description="Disordered" evidence="1">
    <location>
        <begin position="186"/>
        <end position="220"/>
    </location>
</feature>
<evidence type="ECO:0000256" key="1">
    <source>
        <dbReference type="SAM" id="MobiDB-lite"/>
    </source>
</evidence>
<evidence type="ECO:0008006" key="5">
    <source>
        <dbReference type="Google" id="ProtNLM"/>
    </source>
</evidence>
<proteinExistence type="predicted"/>
<feature type="chain" id="PRO_5032711681" description="Lipoprotein" evidence="2">
    <location>
        <begin position="25"/>
        <end position="220"/>
    </location>
</feature>
<dbReference type="Proteomes" id="UP000590442">
    <property type="component" value="Unassembled WGS sequence"/>
</dbReference>
<protein>
    <recommendedName>
        <fullName evidence="5">Lipoprotein</fullName>
    </recommendedName>
</protein>
<dbReference type="RefSeq" id="WP_167965726.1">
    <property type="nucleotide sequence ID" value="NZ_JAATJJ010000002.1"/>
</dbReference>
<feature type="compositionally biased region" description="Polar residues" evidence="1">
    <location>
        <begin position="190"/>
        <end position="208"/>
    </location>
</feature>
<name>A0A846R2C2_9FLAO</name>
<organism evidence="3 4">
    <name type="scientific">Saonia flava</name>
    <dbReference type="NCBI Taxonomy" id="523696"/>
    <lineage>
        <taxon>Bacteria</taxon>
        <taxon>Pseudomonadati</taxon>
        <taxon>Bacteroidota</taxon>
        <taxon>Flavobacteriia</taxon>
        <taxon>Flavobacteriales</taxon>
        <taxon>Flavobacteriaceae</taxon>
        <taxon>Saonia</taxon>
    </lineage>
</organism>